<dbReference type="InterPro" id="IPR010992">
    <property type="entry name" value="IHF-like_DNA-bd_dom_sf"/>
</dbReference>
<dbReference type="eggNOG" id="COG0776">
    <property type="taxonomic scope" value="Bacteria"/>
</dbReference>
<dbReference type="KEGG" id="peo:AS203_10035"/>
<reference evidence="4" key="1">
    <citation type="submission" date="2015-11" db="EMBL/GenBank/DDBJ databases">
        <authorList>
            <person name="Holder M.E."/>
            <person name="Ajami N.J."/>
            <person name="Petrosino J.F."/>
        </authorList>
    </citation>
    <scope>NUCLEOTIDE SEQUENCE [LARGE SCALE GENOMIC DNA]</scope>
    <source>
        <strain evidence="4">F0113</strain>
    </source>
</reference>
<dbReference type="Pfam" id="PF18291">
    <property type="entry name" value="HU-HIG"/>
    <property type="match status" value="1"/>
</dbReference>
<evidence type="ECO:0000313" key="4">
    <source>
        <dbReference type="Proteomes" id="UP000056252"/>
    </source>
</evidence>
<evidence type="ECO:0000313" key="3">
    <source>
        <dbReference type="EMBL" id="ALO49388.1"/>
    </source>
</evidence>
<accession>A0A0S2KM73</accession>
<organism evidence="3 4">
    <name type="scientific">Hoylesella enoeca</name>
    <dbReference type="NCBI Taxonomy" id="76123"/>
    <lineage>
        <taxon>Bacteria</taxon>
        <taxon>Pseudomonadati</taxon>
        <taxon>Bacteroidota</taxon>
        <taxon>Bacteroidia</taxon>
        <taxon>Bacteroidales</taxon>
        <taxon>Prevotellaceae</taxon>
        <taxon>Hoylesella</taxon>
    </lineage>
</organism>
<evidence type="ECO:0000259" key="2">
    <source>
        <dbReference type="Pfam" id="PF18291"/>
    </source>
</evidence>
<dbReference type="RefSeq" id="WP_025065267.1">
    <property type="nucleotide sequence ID" value="NZ_CP013195.1"/>
</dbReference>
<keyword evidence="1" id="KW-0238">DNA-binding</keyword>
<dbReference type="Proteomes" id="UP000056252">
    <property type="component" value="Chromosome"/>
</dbReference>
<dbReference type="STRING" id="76123.AS203_10035"/>
<dbReference type="OrthoDB" id="1122369at2"/>
<dbReference type="AlphaFoldDB" id="A0A0S2KM73"/>
<dbReference type="EMBL" id="CP013195">
    <property type="protein sequence ID" value="ALO49388.1"/>
    <property type="molecule type" value="Genomic_DNA"/>
</dbReference>
<name>A0A0S2KM73_9BACT</name>
<proteinExistence type="predicted"/>
<gene>
    <name evidence="3" type="ORF">AS203_10035</name>
</gene>
<dbReference type="GO" id="GO:0003677">
    <property type="term" value="F:DNA binding"/>
    <property type="evidence" value="ECO:0007669"/>
    <property type="project" value="UniProtKB-KW"/>
</dbReference>
<sequence length="145" mass="16262">MANKPIQFFIRLRKMTIGLLKDKMVQIAQITGRKRVDFRNFCVQVAKNTTFSPQEVGAIINLAIYTARDLVANGDTVEFGDMGTLMPSFRSKAVEQGQKFNANEHILKPTVKLILSKKYFELTGVSFERVPEPAKKTKAGTTPKP</sequence>
<feature type="domain" description="HU" evidence="2">
    <location>
        <begin position="26"/>
        <end position="121"/>
    </location>
</feature>
<dbReference type="InterPro" id="IPR041607">
    <property type="entry name" value="HU-HIG"/>
</dbReference>
<keyword evidence="4" id="KW-1185">Reference proteome</keyword>
<evidence type="ECO:0000256" key="1">
    <source>
        <dbReference type="ARBA" id="ARBA00023125"/>
    </source>
</evidence>
<dbReference type="SUPFAM" id="SSF47729">
    <property type="entry name" value="IHF-like DNA-binding proteins"/>
    <property type="match status" value="1"/>
</dbReference>
<protein>
    <submittedName>
        <fullName evidence="3">Histidinol phosphate phosphatase</fullName>
    </submittedName>
</protein>